<dbReference type="STRING" id="1549748.WH95_03445"/>
<dbReference type="PANTHER" id="PTHR42760:SF122">
    <property type="entry name" value="NAD(P)-BINDING PROTEIN"/>
    <property type="match status" value="1"/>
</dbReference>
<dbReference type="GO" id="GO:0048038">
    <property type="term" value="F:quinone binding"/>
    <property type="evidence" value="ECO:0007669"/>
    <property type="project" value="TreeGrafter"/>
</dbReference>
<dbReference type="PATRIC" id="fig|1549748.8.peg.1293"/>
<dbReference type="Gene3D" id="3.40.50.720">
    <property type="entry name" value="NAD(P)-binding Rossmann-like Domain"/>
    <property type="match status" value="1"/>
</dbReference>
<evidence type="ECO:0008006" key="4">
    <source>
        <dbReference type="Google" id="ProtNLM"/>
    </source>
</evidence>
<dbReference type="FunFam" id="3.40.50.720:FF:000084">
    <property type="entry name" value="Short-chain dehydrogenase reductase"/>
    <property type="match status" value="1"/>
</dbReference>
<dbReference type="CDD" id="cd05233">
    <property type="entry name" value="SDR_c"/>
    <property type="match status" value="1"/>
</dbReference>
<dbReference type="EMBL" id="LANI01000002">
    <property type="protein sequence ID" value="KKJ78360.1"/>
    <property type="molecule type" value="Genomic_DNA"/>
</dbReference>
<dbReference type="GO" id="GO:0006633">
    <property type="term" value="P:fatty acid biosynthetic process"/>
    <property type="evidence" value="ECO:0007669"/>
    <property type="project" value="TreeGrafter"/>
</dbReference>
<dbReference type="PRINTS" id="PR00081">
    <property type="entry name" value="GDHRDH"/>
</dbReference>
<proteinExistence type="inferred from homology"/>
<sequence>MSFSGKTAIITGAAGGMGLNIGLDLADQGANVVLMDINPATINLEAHSHKNLICFEQGDVTHSEFVKDAMDRAFQRTGRIDYLVNAAGVLWFDKDRSTEETDLDAWDRIMEINLKSMIITCRHVFPYMRKTGTGSMVHIASIQAMRGDDKPQVAYQASKAGIISLSKTVALEGAKDGIRSNSILPGPTLSPMQERWIENPEIQRMTENVIPLARAGTTQDISNATLFLLSDKASYITGTELVVDGGLLARP</sequence>
<gene>
    <name evidence="2" type="ORF">WH95_03445</name>
</gene>
<dbReference type="PANTHER" id="PTHR42760">
    <property type="entry name" value="SHORT-CHAIN DEHYDROGENASES/REDUCTASES FAMILY MEMBER"/>
    <property type="match status" value="1"/>
</dbReference>
<dbReference type="GO" id="GO:0016616">
    <property type="term" value="F:oxidoreductase activity, acting on the CH-OH group of donors, NAD or NADP as acceptor"/>
    <property type="evidence" value="ECO:0007669"/>
    <property type="project" value="TreeGrafter"/>
</dbReference>
<dbReference type="InterPro" id="IPR036291">
    <property type="entry name" value="NAD(P)-bd_dom_sf"/>
</dbReference>
<evidence type="ECO:0000256" key="1">
    <source>
        <dbReference type="ARBA" id="ARBA00006484"/>
    </source>
</evidence>
<dbReference type="Proteomes" id="UP000034491">
    <property type="component" value="Unassembled WGS sequence"/>
</dbReference>
<dbReference type="RefSeq" id="WP_046502878.1">
    <property type="nucleotide sequence ID" value="NZ_LANI01000002.1"/>
</dbReference>
<dbReference type="Pfam" id="PF13561">
    <property type="entry name" value="adh_short_C2"/>
    <property type="match status" value="1"/>
</dbReference>
<comment type="caution">
    <text evidence="2">The sequence shown here is derived from an EMBL/GenBank/DDBJ whole genome shotgun (WGS) entry which is preliminary data.</text>
</comment>
<comment type="similarity">
    <text evidence="1">Belongs to the short-chain dehydrogenases/reductases (SDR) family.</text>
</comment>
<dbReference type="AlphaFoldDB" id="A0A0M2REB8"/>
<evidence type="ECO:0000313" key="2">
    <source>
        <dbReference type="EMBL" id="KKJ78360.1"/>
    </source>
</evidence>
<dbReference type="SUPFAM" id="SSF51735">
    <property type="entry name" value="NAD(P)-binding Rossmann-fold domains"/>
    <property type="match status" value="1"/>
</dbReference>
<organism evidence="2 3">
    <name type="scientific">Kiloniella litopenaei</name>
    <dbReference type="NCBI Taxonomy" id="1549748"/>
    <lineage>
        <taxon>Bacteria</taxon>
        <taxon>Pseudomonadati</taxon>
        <taxon>Pseudomonadota</taxon>
        <taxon>Alphaproteobacteria</taxon>
        <taxon>Rhodospirillales</taxon>
        <taxon>Kiloniellaceae</taxon>
        <taxon>Kiloniella</taxon>
    </lineage>
</organism>
<dbReference type="InterPro" id="IPR002347">
    <property type="entry name" value="SDR_fam"/>
</dbReference>
<keyword evidence="3" id="KW-1185">Reference proteome</keyword>
<evidence type="ECO:0000313" key="3">
    <source>
        <dbReference type="Proteomes" id="UP000034491"/>
    </source>
</evidence>
<protein>
    <recommendedName>
        <fullName evidence="4">Short-chain dehydrogenase</fullName>
    </recommendedName>
</protein>
<name>A0A0M2REB8_9PROT</name>
<dbReference type="OrthoDB" id="7170719at2"/>
<accession>A0A0M2REB8</accession>
<reference evidence="2 3" key="1">
    <citation type="submission" date="2015-03" db="EMBL/GenBank/DDBJ databases">
        <title>Genome sequence of Kiloniella sp. P1-1, isolated from the gut microflora of Pacific white shrimp, Penaeus vannamei.</title>
        <authorList>
            <person name="Shao Z."/>
            <person name="Wang L."/>
            <person name="Li X."/>
        </authorList>
    </citation>
    <scope>NUCLEOTIDE SEQUENCE [LARGE SCALE GENOMIC DNA]</scope>
    <source>
        <strain evidence="2 3">P1-1</strain>
    </source>
</reference>
<dbReference type="PRINTS" id="PR00080">
    <property type="entry name" value="SDRFAMILY"/>
</dbReference>